<reference evidence="8" key="1">
    <citation type="submission" date="2020-05" db="EMBL/GenBank/DDBJ databases">
        <authorList>
            <person name="Chiriac C."/>
            <person name="Salcher M."/>
            <person name="Ghai R."/>
            <person name="Kavagutti S V."/>
        </authorList>
    </citation>
    <scope>NUCLEOTIDE SEQUENCE</scope>
</reference>
<dbReference type="InterPro" id="IPR027271">
    <property type="entry name" value="Acetolactate_synth/TF_NikR_C"/>
</dbReference>
<dbReference type="Pfam" id="PF10369">
    <property type="entry name" value="ALS_ss_C"/>
    <property type="match status" value="1"/>
</dbReference>
<dbReference type="UniPathway" id="UPA00049">
    <property type="reaction ID" value="UER00059"/>
</dbReference>
<dbReference type="InterPro" id="IPR002912">
    <property type="entry name" value="ACT_dom"/>
</dbReference>
<dbReference type="GO" id="GO:0009097">
    <property type="term" value="P:isoleucine biosynthetic process"/>
    <property type="evidence" value="ECO:0007669"/>
    <property type="project" value="UniProtKB-UniPathway"/>
</dbReference>
<gene>
    <name evidence="7" type="ORF">UFOPK1572_01222</name>
    <name evidence="8" type="ORF">UFOPK2169_01808</name>
</gene>
<feature type="domain" description="ACT" evidence="6">
    <location>
        <begin position="18"/>
        <end position="93"/>
    </location>
</feature>
<accession>A0A6J6M2J3</accession>
<dbReference type="CDD" id="cd04878">
    <property type="entry name" value="ACT_AHAS"/>
    <property type="match status" value="1"/>
</dbReference>
<comment type="similarity">
    <text evidence="3">Belongs to the acetolactate synthase small subunit family.</text>
</comment>
<proteinExistence type="inferred from homology"/>
<dbReference type="AlphaFoldDB" id="A0A6J6M2J3"/>
<dbReference type="EMBL" id="CAEZWE010000124">
    <property type="protein sequence ID" value="CAB4668092.1"/>
    <property type="molecule type" value="Genomic_DNA"/>
</dbReference>
<dbReference type="PROSITE" id="PS51671">
    <property type="entry name" value="ACT"/>
    <property type="match status" value="1"/>
</dbReference>
<evidence type="ECO:0000256" key="4">
    <source>
        <dbReference type="ARBA" id="ARBA00022605"/>
    </source>
</evidence>
<dbReference type="InterPro" id="IPR054480">
    <property type="entry name" value="AHAS_small-like_ACT"/>
</dbReference>
<name>A0A6J6M2J3_9ZZZZ</name>
<keyword evidence="4" id="KW-0028">Amino-acid biosynthesis</keyword>
<dbReference type="GO" id="GO:1990610">
    <property type="term" value="F:acetolactate synthase regulator activity"/>
    <property type="evidence" value="ECO:0007669"/>
    <property type="project" value="InterPro"/>
</dbReference>
<organism evidence="8">
    <name type="scientific">freshwater metagenome</name>
    <dbReference type="NCBI Taxonomy" id="449393"/>
    <lineage>
        <taxon>unclassified sequences</taxon>
        <taxon>metagenomes</taxon>
        <taxon>ecological metagenomes</taxon>
    </lineage>
</organism>
<evidence type="ECO:0000256" key="5">
    <source>
        <dbReference type="ARBA" id="ARBA00023304"/>
    </source>
</evidence>
<dbReference type="Gene3D" id="3.30.70.1150">
    <property type="entry name" value="ACT-like. Chain A, domain 2"/>
    <property type="match status" value="1"/>
</dbReference>
<protein>
    <submittedName>
        <fullName evidence="8">Unannotated protein</fullName>
    </submittedName>
</protein>
<dbReference type="Gene3D" id="3.30.70.260">
    <property type="match status" value="1"/>
</dbReference>
<dbReference type="GO" id="GO:0005829">
    <property type="term" value="C:cytosol"/>
    <property type="evidence" value="ECO:0007669"/>
    <property type="project" value="TreeGrafter"/>
</dbReference>
<dbReference type="InterPro" id="IPR039557">
    <property type="entry name" value="AHAS_ACT"/>
</dbReference>
<dbReference type="FunFam" id="3.30.70.260:FF:000001">
    <property type="entry name" value="Acetolactate synthase, small subunit"/>
    <property type="match status" value="1"/>
</dbReference>
<evidence type="ECO:0000256" key="3">
    <source>
        <dbReference type="ARBA" id="ARBA00006341"/>
    </source>
</evidence>
<dbReference type="GO" id="GO:0009099">
    <property type="term" value="P:L-valine biosynthetic process"/>
    <property type="evidence" value="ECO:0007669"/>
    <property type="project" value="UniProtKB-UniPathway"/>
</dbReference>
<keyword evidence="5" id="KW-0100">Branched-chain amino acid biosynthesis</keyword>
<evidence type="ECO:0000256" key="1">
    <source>
        <dbReference type="ARBA" id="ARBA00004974"/>
    </source>
</evidence>
<dbReference type="GO" id="GO:0003984">
    <property type="term" value="F:acetolactate synthase activity"/>
    <property type="evidence" value="ECO:0007669"/>
    <property type="project" value="TreeGrafter"/>
</dbReference>
<comment type="pathway">
    <text evidence="2">Amino-acid biosynthesis; L-valine biosynthesis; L-valine from pyruvate: step 1/4.</text>
</comment>
<dbReference type="InterPro" id="IPR045865">
    <property type="entry name" value="ACT-like_dom_sf"/>
</dbReference>
<evidence type="ECO:0000256" key="2">
    <source>
        <dbReference type="ARBA" id="ARBA00005025"/>
    </source>
</evidence>
<sequence>MTTINTNNPYGDSRRHHILSVLVQNRPGVLARVSGLFARRGYNIYSLAVAPTEDADYSRITIVVDISATPLEQIVKQLFKLIDVVRITELDPRKTVERELMMVTVKADGDLRSQVTELVAIFEAKVLAVGTDVLTISVDGTPQKLDDFEELLREYGIVESQRTGRVALPRLDREARKSATKGKAS</sequence>
<evidence type="ECO:0000313" key="7">
    <source>
        <dbReference type="EMBL" id="CAB4568246.1"/>
    </source>
</evidence>
<dbReference type="EMBL" id="CAEZTC010000177">
    <property type="protein sequence ID" value="CAB4568246.1"/>
    <property type="molecule type" value="Genomic_DNA"/>
</dbReference>
<dbReference type="UniPathway" id="UPA00047">
    <property type="reaction ID" value="UER00055"/>
</dbReference>
<dbReference type="Pfam" id="PF22629">
    <property type="entry name" value="ACT_AHAS_ss"/>
    <property type="match status" value="1"/>
</dbReference>
<dbReference type="NCBIfam" id="NF008864">
    <property type="entry name" value="PRK11895.1"/>
    <property type="match status" value="1"/>
</dbReference>
<dbReference type="InterPro" id="IPR004789">
    <property type="entry name" value="Acetalactate_synth_ssu"/>
</dbReference>
<dbReference type="PANTHER" id="PTHR30239">
    <property type="entry name" value="ACETOLACTATE SYNTHASE SMALL SUBUNIT"/>
    <property type="match status" value="1"/>
</dbReference>
<evidence type="ECO:0000259" key="6">
    <source>
        <dbReference type="PROSITE" id="PS51671"/>
    </source>
</evidence>
<dbReference type="NCBIfam" id="TIGR00119">
    <property type="entry name" value="acolac_sm"/>
    <property type="match status" value="1"/>
</dbReference>
<dbReference type="InterPro" id="IPR019455">
    <property type="entry name" value="Acetolactate_synth_ssu_C"/>
</dbReference>
<dbReference type="SUPFAM" id="SSF55021">
    <property type="entry name" value="ACT-like"/>
    <property type="match status" value="2"/>
</dbReference>
<comment type="pathway">
    <text evidence="1">Amino-acid biosynthesis; L-isoleucine biosynthesis; L-isoleucine from 2-oxobutanoate: step 1/4.</text>
</comment>
<dbReference type="PANTHER" id="PTHR30239:SF0">
    <property type="entry name" value="ACETOLACTATE SYNTHASE SMALL SUBUNIT 1, CHLOROPLASTIC"/>
    <property type="match status" value="1"/>
</dbReference>
<evidence type="ECO:0000313" key="8">
    <source>
        <dbReference type="EMBL" id="CAB4668092.1"/>
    </source>
</evidence>